<protein>
    <submittedName>
        <fullName evidence="1">Uncharacterized protein</fullName>
    </submittedName>
</protein>
<dbReference type="AlphaFoldDB" id="A0A1V0UT82"/>
<reference evidence="1 2" key="1">
    <citation type="submission" date="2017-03" db="EMBL/GenBank/DDBJ databases">
        <title>Paenibacillus larvae genome sequencing.</title>
        <authorList>
            <person name="Dingman D.W."/>
        </authorList>
    </citation>
    <scope>NUCLEOTIDE SEQUENCE [LARGE SCALE GENOMIC DNA]</scope>
    <source>
        <strain evidence="1 2">SAG 10367</strain>
    </source>
</reference>
<gene>
    <name evidence="1" type="ORF">B7C51_12750</name>
</gene>
<sequence length="68" mass="7859">MDDGRCRTNPSEKYAEIITRIEHNIAKPGLVNDFRNENIIKASRTLFWGQAGLILNNQRYRISLVTLI</sequence>
<dbReference type="Proteomes" id="UP000192727">
    <property type="component" value="Chromosome"/>
</dbReference>
<name>A0A1V0UT82_9BACL</name>
<accession>A0A1V0UT82</accession>
<organism evidence="1 2">
    <name type="scientific">Paenibacillus larvae subsp. pulvifaciens</name>
    <dbReference type="NCBI Taxonomy" id="1477"/>
    <lineage>
        <taxon>Bacteria</taxon>
        <taxon>Bacillati</taxon>
        <taxon>Bacillota</taxon>
        <taxon>Bacilli</taxon>
        <taxon>Bacillales</taxon>
        <taxon>Paenibacillaceae</taxon>
        <taxon>Paenibacillus</taxon>
    </lineage>
</organism>
<evidence type="ECO:0000313" key="2">
    <source>
        <dbReference type="Proteomes" id="UP000192727"/>
    </source>
</evidence>
<evidence type="ECO:0000313" key="1">
    <source>
        <dbReference type="EMBL" id="ARF68493.1"/>
    </source>
</evidence>
<dbReference type="EMBL" id="CP020557">
    <property type="protein sequence ID" value="ARF68493.1"/>
    <property type="molecule type" value="Genomic_DNA"/>
</dbReference>
<proteinExistence type="predicted"/>